<keyword evidence="4 7" id="KW-0812">Transmembrane</keyword>
<evidence type="ECO:0000313" key="9">
    <source>
        <dbReference type="EMBL" id="MDQ4214319.1"/>
    </source>
</evidence>
<evidence type="ECO:0000259" key="8">
    <source>
        <dbReference type="PROSITE" id="PS50850"/>
    </source>
</evidence>
<dbReference type="RefSeq" id="WP_308489253.1">
    <property type="nucleotide sequence ID" value="NZ_JAVFCB010000005.1"/>
</dbReference>
<feature type="transmembrane region" description="Helical" evidence="7">
    <location>
        <begin position="336"/>
        <end position="354"/>
    </location>
</feature>
<dbReference type="InterPro" id="IPR011701">
    <property type="entry name" value="MFS"/>
</dbReference>
<feature type="transmembrane region" description="Helical" evidence="7">
    <location>
        <begin position="205"/>
        <end position="223"/>
    </location>
</feature>
<feature type="transmembrane region" description="Helical" evidence="7">
    <location>
        <begin position="437"/>
        <end position="459"/>
    </location>
</feature>
<dbReference type="InterPro" id="IPR004638">
    <property type="entry name" value="EmrB-like"/>
</dbReference>
<feature type="transmembrane region" description="Helical" evidence="7">
    <location>
        <begin position="173"/>
        <end position="193"/>
    </location>
</feature>
<feature type="transmembrane region" description="Helical" evidence="7">
    <location>
        <begin position="84"/>
        <end position="104"/>
    </location>
</feature>
<evidence type="ECO:0000256" key="5">
    <source>
        <dbReference type="ARBA" id="ARBA00022989"/>
    </source>
</evidence>
<protein>
    <submittedName>
        <fullName evidence="9">DHA2 family efflux MFS transporter permease subunit</fullName>
    </submittedName>
</protein>
<evidence type="ECO:0000256" key="6">
    <source>
        <dbReference type="ARBA" id="ARBA00023136"/>
    </source>
</evidence>
<comment type="caution">
    <text evidence="9">The sequence shown here is derived from an EMBL/GenBank/DDBJ whole genome shotgun (WGS) entry which is preliminary data.</text>
</comment>
<gene>
    <name evidence="9" type="ORF">RBR11_10370</name>
</gene>
<feature type="transmembrane region" description="Helical" evidence="7">
    <location>
        <begin position="116"/>
        <end position="135"/>
    </location>
</feature>
<comment type="subcellular location">
    <subcellularLocation>
        <location evidence="1">Cell membrane</location>
        <topology evidence="1">Multi-pass membrane protein</topology>
    </subcellularLocation>
</comment>
<keyword evidence="5 7" id="KW-1133">Transmembrane helix</keyword>
<feature type="transmembrane region" description="Helical" evidence="7">
    <location>
        <begin position="406"/>
        <end position="425"/>
    </location>
</feature>
<evidence type="ECO:0000256" key="7">
    <source>
        <dbReference type="SAM" id="Phobius"/>
    </source>
</evidence>
<dbReference type="PROSITE" id="PS50850">
    <property type="entry name" value="MFS"/>
    <property type="match status" value="1"/>
</dbReference>
<keyword evidence="3" id="KW-1003">Cell membrane</keyword>
<reference evidence="9 10" key="1">
    <citation type="submission" date="2023-08" db="EMBL/GenBank/DDBJ databases">
        <title>Microbacterium sp. nov., isolated from a waste landfill.</title>
        <authorList>
            <person name="Wen W."/>
        </authorList>
    </citation>
    <scope>NUCLEOTIDE SEQUENCE [LARGE SCALE GENOMIC DNA]</scope>
    <source>
        <strain evidence="9 10">ASV81</strain>
    </source>
</reference>
<evidence type="ECO:0000313" key="10">
    <source>
        <dbReference type="Proteomes" id="UP001230289"/>
    </source>
</evidence>
<feature type="transmembrane region" description="Helical" evidence="7">
    <location>
        <begin position="273"/>
        <end position="296"/>
    </location>
</feature>
<feature type="transmembrane region" description="Helical" evidence="7">
    <location>
        <begin position="57"/>
        <end position="77"/>
    </location>
</feature>
<keyword evidence="6 7" id="KW-0472">Membrane</keyword>
<dbReference type="PANTHER" id="PTHR42718:SF42">
    <property type="entry name" value="EXPORT PROTEIN"/>
    <property type="match status" value="1"/>
</dbReference>
<dbReference type="Proteomes" id="UP001230289">
    <property type="component" value="Unassembled WGS sequence"/>
</dbReference>
<evidence type="ECO:0000256" key="1">
    <source>
        <dbReference type="ARBA" id="ARBA00004651"/>
    </source>
</evidence>
<feature type="transmembrane region" description="Helical" evidence="7">
    <location>
        <begin position="16"/>
        <end position="37"/>
    </location>
</feature>
<feature type="domain" description="Major facilitator superfamily (MFS) profile" evidence="8">
    <location>
        <begin position="19"/>
        <end position="463"/>
    </location>
</feature>
<dbReference type="InterPro" id="IPR036259">
    <property type="entry name" value="MFS_trans_sf"/>
</dbReference>
<dbReference type="Gene3D" id="1.20.1250.20">
    <property type="entry name" value="MFS general substrate transporter like domains"/>
    <property type="match status" value="1"/>
</dbReference>
<organism evidence="9 10">
    <name type="scientific">Microbacterium capsulatum</name>
    <dbReference type="NCBI Taxonomy" id="3041921"/>
    <lineage>
        <taxon>Bacteria</taxon>
        <taxon>Bacillati</taxon>
        <taxon>Actinomycetota</taxon>
        <taxon>Actinomycetes</taxon>
        <taxon>Micrococcales</taxon>
        <taxon>Microbacteriaceae</taxon>
        <taxon>Microbacterium</taxon>
    </lineage>
</organism>
<dbReference type="NCBIfam" id="TIGR00711">
    <property type="entry name" value="efflux_EmrB"/>
    <property type="match status" value="1"/>
</dbReference>
<proteinExistence type="predicted"/>
<keyword evidence="10" id="KW-1185">Reference proteome</keyword>
<accession>A0ABU0XGR6</accession>
<keyword evidence="2" id="KW-0813">Transport</keyword>
<evidence type="ECO:0000256" key="4">
    <source>
        <dbReference type="ARBA" id="ARBA00022692"/>
    </source>
</evidence>
<dbReference type="Gene3D" id="1.20.1720.10">
    <property type="entry name" value="Multidrug resistance protein D"/>
    <property type="match status" value="1"/>
</dbReference>
<sequence>MSESSPAVAARRPHPIALVIAAAALPMFMATLDNLVMTNALPVLHREMGASIEQLQWFVNAYTLAFAGAILVFSALGDRFGRRTVFAAGIALFGAGSLFAALSADPGQLIAARTAQGLGAAAVMPLSLALLTGAVPAARRALAIGIWGGVSGLGVAVGPLIGGAIMEGWNWQAIFWINVPVAIVAIPLALLVLNNDFGARVRIDVPGAVLAAAGVLALVHAIVRGNDDGWDSVGVIAELALGGALVLAFLVWQLRSRTPLMPLRLFRDRSFSITNVVGFAFSFGTFGSVFILIQYLQVVKGATPLEAAVQTTPWTLAPMFVAPIAGIIAPRVGTRILLVAGLLLQGVALGWMGLEITRDLDYATLVAPFILAGVGMGLVFAPSATALLATLGLVDHAKASGVNSTVRELGVALGTAVMTAIFVGAGGQLLPDHYVDAARPAVLTGSAVLFAATLIALLLPAGRGAHGAGEAAIAAESESASASASASTAPEPVPAA</sequence>
<feature type="transmembrane region" description="Helical" evidence="7">
    <location>
        <begin position="235"/>
        <end position="252"/>
    </location>
</feature>
<name>A0ABU0XGR6_9MICO</name>
<dbReference type="EMBL" id="JAVFCB010000005">
    <property type="protein sequence ID" value="MDQ4214319.1"/>
    <property type="molecule type" value="Genomic_DNA"/>
</dbReference>
<dbReference type="Pfam" id="PF07690">
    <property type="entry name" value="MFS_1"/>
    <property type="match status" value="1"/>
</dbReference>
<feature type="transmembrane region" description="Helical" evidence="7">
    <location>
        <begin position="142"/>
        <end position="161"/>
    </location>
</feature>
<dbReference type="PANTHER" id="PTHR42718">
    <property type="entry name" value="MAJOR FACILITATOR SUPERFAMILY MULTIDRUG TRANSPORTER MFSC"/>
    <property type="match status" value="1"/>
</dbReference>
<evidence type="ECO:0000256" key="3">
    <source>
        <dbReference type="ARBA" id="ARBA00022475"/>
    </source>
</evidence>
<dbReference type="CDD" id="cd17321">
    <property type="entry name" value="MFS_MMR_MDR_like"/>
    <property type="match status" value="1"/>
</dbReference>
<feature type="transmembrane region" description="Helical" evidence="7">
    <location>
        <begin position="308"/>
        <end position="329"/>
    </location>
</feature>
<feature type="transmembrane region" description="Helical" evidence="7">
    <location>
        <begin position="366"/>
        <end position="394"/>
    </location>
</feature>
<dbReference type="InterPro" id="IPR020846">
    <property type="entry name" value="MFS_dom"/>
</dbReference>
<dbReference type="PRINTS" id="PR01036">
    <property type="entry name" value="TCRTETB"/>
</dbReference>
<dbReference type="SUPFAM" id="SSF103473">
    <property type="entry name" value="MFS general substrate transporter"/>
    <property type="match status" value="1"/>
</dbReference>
<evidence type="ECO:0000256" key="2">
    <source>
        <dbReference type="ARBA" id="ARBA00022448"/>
    </source>
</evidence>